<dbReference type="EMBL" id="BAABJQ010000003">
    <property type="protein sequence ID" value="GAA5180682.1"/>
    <property type="molecule type" value="Genomic_DNA"/>
</dbReference>
<feature type="region of interest" description="Disordered" evidence="1">
    <location>
        <begin position="1"/>
        <end position="20"/>
    </location>
</feature>
<protein>
    <submittedName>
        <fullName evidence="2">Uncharacterized protein</fullName>
    </submittedName>
</protein>
<dbReference type="Proteomes" id="UP001501570">
    <property type="component" value="Unassembled WGS sequence"/>
</dbReference>
<name>A0ABP9RNE6_9ACTN</name>
<organism evidence="2 3">
    <name type="scientific">Rugosimonospora acidiphila</name>
    <dbReference type="NCBI Taxonomy" id="556531"/>
    <lineage>
        <taxon>Bacteria</taxon>
        <taxon>Bacillati</taxon>
        <taxon>Actinomycetota</taxon>
        <taxon>Actinomycetes</taxon>
        <taxon>Micromonosporales</taxon>
        <taxon>Micromonosporaceae</taxon>
        <taxon>Rugosimonospora</taxon>
    </lineage>
</organism>
<keyword evidence="3" id="KW-1185">Reference proteome</keyword>
<sequence length="115" mass="12100">MTERQTGSAMSDISEDPIDGEGWVDGNEAAGILQEIFTMDITSARGRCAGCGLVGPMAELRVYDRAPGLVARCPGCENVLFTVIRAPDRVFLSVGGMTYLEMALPEVAAPGFTGA</sequence>
<evidence type="ECO:0000256" key="1">
    <source>
        <dbReference type="SAM" id="MobiDB-lite"/>
    </source>
</evidence>
<reference evidence="3" key="1">
    <citation type="journal article" date="2019" name="Int. J. Syst. Evol. Microbiol.">
        <title>The Global Catalogue of Microorganisms (GCM) 10K type strain sequencing project: providing services to taxonomists for standard genome sequencing and annotation.</title>
        <authorList>
            <consortium name="The Broad Institute Genomics Platform"/>
            <consortium name="The Broad Institute Genome Sequencing Center for Infectious Disease"/>
            <person name="Wu L."/>
            <person name="Ma J."/>
        </authorList>
    </citation>
    <scope>NUCLEOTIDE SEQUENCE [LARGE SCALE GENOMIC DNA]</scope>
    <source>
        <strain evidence="3">JCM 18304</strain>
    </source>
</reference>
<dbReference type="InterPro" id="IPR045423">
    <property type="entry name" value="DUF6510"/>
</dbReference>
<proteinExistence type="predicted"/>
<evidence type="ECO:0000313" key="2">
    <source>
        <dbReference type="EMBL" id="GAA5180682.1"/>
    </source>
</evidence>
<dbReference type="Pfam" id="PF20120">
    <property type="entry name" value="DUF6510"/>
    <property type="match status" value="1"/>
</dbReference>
<feature type="compositionally biased region" description="Polar residues" evidence="1">
    <location>
        <begin position="1"/>
        <end position="11"/>
    </location>
</feature>
<evidence type="ECO:0000313" key="3">
    <source>
        <dbReference type="Proteomes" id="UP001501570"/>
    </source>
</evidence>
<accession>A0ABP9RNE6</accession>
<gene>
    <name evidence="2" type="ORF">GCM10023322_13540</name>
</gene>
<comment type="caution">
    <text evidence="2">The sequence shown here is derived from an EMBL/GenBank/DDBJ whole genome shotgun (WGS) entry which is preliminary data.</text>
</comment>